<evidence type="ECO:0000313" key="3">
    <source>
        <dbReference type="EMBL" id="SDC62980.1"/>
    </source>
</evidence>
<dbReference type="RefSeq" id="WP_093726593.1">
    <property type="nucleotide sequence ID" value="NZ_FMZB01000003.1"/>
</dbReference>
<organism evidence="3 4">
    <name type="scientific">Terribacillus halophilus</name>
    <dbReference type="NCBI Taxonomy" id="361279"/>
    <lineage>
        <taxon>Bacteria</taxon>
        <taxon>Bacillati</taxon>
        <taxon>Bacillota</taxon>
        <taxon>Bacilli</taxon>
        <taxon>Bacillales</taxon>
        <taxon>Bacillaceae</taxon>
        <taxon>Terribacillus</taxon>
    </lineage>
</organism>
<protein>
    <submittedName>
        <fullName evidence="3">Flagellar basal-body rod modification protein FlgD</fullName>
    </submittedName>
</protein>
<keyword evidence="2" id="KW-1005">Bacterial flagellum biogenesis</keyword>
<evidence type="ECO:0000256" key="2">
    <source>
        <dbReference type="ARBA" id="ARBA00022795"/>
    </source>
</evidence>
<dbReference type="OrthoDB" id="280334at2"/>
<dbReference type="GO" id="GO:0044781">
    <property type="term" value="P:bacterial-type flagellum organization"/>
    <property type="evidence" value="ECO:0007669"/>
    <property type="project" value="UniProtKB-KW"/>
</dbReference>
<accession>A0A1G6N584</accession>
<evidence type="ECO:0000256" key="1">
    <source>
        <dbReference type="ARBA" id="ARBA00010577"/>
    </source>
</evidence>
<dbReference type="InterPro" id="IPR005648">
    <property type="entry name" value="FlgD"/>
</dbReference>
<proteinExistence type="inferred from homology"/>
<gene>
    <name evidence="3" type="ORF">SAMN05421663_103188</name>
</gene>
<dbReference type="AlphaFoldDB" id="A0A1G6N584"/>
<keyword evidence="3" id="KW-0966">Cell projection</keyword>
<evidence type="ECO:0000313" key="4">
    <source>
        <dbReference type="Proteomes" id="UP000198666"/>
    </source>
</evidence>
<dbReference type="EMBL" id="FMZB01000003">
    <property type="protein sequence ID" value="SDC62980.1"/>
    <property type="molecule type" value="Genomic_DNA"/>
</dbReference>
<comment type="similarity">
    <text evidence="1">Belongs to the FlgD family.</text>
</comment>
<name>A0A1G6N584_9BACI</name>
<dbReference type="STRING" id="361279.SAMN05421663_103188"/>
<keyword evidence="4" id="KW-1185">Reference proteome</keyword>
<dbReference type="Proteomes" id="UP000198666">
    <property type="component" value="Unassembled WGS sequence"/>
</dbReference>
<dbReference type="Pfam" id="PF03963">
    <property type="entry name" value="FlgD"/>
    <property type="match status" value="1"/>
</dbReference>
<keyword evidence="3" id="KW-0282">Flagellum</keyword>
<sequence>MTTTSSIDSSYYLDSQKTRTPSATLDKDDFLQILMVQLQNQDPTSPMDDSKFVDQMTSFTNLEQVMNISEAVESIATNQTVMSPVLQYSHMIDKQVTYNEYDLDSGEITDTITSKVTAVTQNGGYAVLELENGKSIYADAVIKVSNE</sequence>
<reference evidence="4" key="1">
    <citation type="submission" date="2016-10" db="EMBL/GenBank/DDBJ databases">
        <authorList>
            <person name="Varghese N."/>
            <person name="Submissions S."/>
        </authorList>
    </citation>
    <scope>NUCLEOTIDE SEQUENCE [LARGE SCALE GENOMIC DNA]</scope>
    <source>
        <strain evidence="4">DSM 21620</strain>
    </source>
</reference>
<keyword evidence="3" id="KW-0969">Cilium</keyword>